<feature type="compositionally biased region" description="Basic and acidic residues" evidence="4">
    <location>
        <begin position="81"/>
        <end position="90"/>
    </location>
</feature>
<evidence type="ECO:0000313" key="5">
    <source>
        <dbReference type="Proteomes" id="UP000695007"/>
    </source>
</evidence>
<dbReference type="AlphaFoldDB" id="A0AAJ6YLX3"/>
<dbReference type="GeneID" id="105364263"/>
<keyword evidence="5" id="KW-1185">Reference proteome</keyword>
<dbReference type="InterPro" id="IPR029336">
    <property type="entry name" value="DUF4594"/>
</dbReference>
<feature type="region of interest" description="Disordered" evidence="4">
    <location>
        <begin position="379"/>
        <end position="500"/>
    </location>
</feature>
<feature type="compositionally biased region" description="Basic residues" evidence="4">
    <location>
        <begin position="143"/>
        <end position="154"/>
    </location>
</feature>
<feature type="non-terminal residue" evidence="6">
    <location>
        <position position="500"/>
    </location>
</feature>
<dbReference type="Proteomes" id="UP000695007">
    <property type="component" value="Unplaced"/>
</dbReference>
<feature type="region of interest" description="Disordered" evidence="4">
    <location>
        <begin position="315"/>
        <end position="355"/>
    </location>
</feature>
<feature type="compositionally biased region" description="Polar residues" evidence="4">
    <location>
        <begin position="440"/>
        <end position="449"/>
    </location>
</feature>
<feature type="compositionally biased region" description="Basic and acidic residues" evidence="4">
    <location>
        <begin position="166"/>
        <end position="202"/>
    </location>
</feature>
<dbReference type="KEGG" id="csol:105364263"/>
<reference evidence="6" key="1">
    <citation type="submission" date="2025-08" db="UniProtKB">
        <authorList>
            <consortium name="RefSeq"/>
        </authorList>
    </citation>
    <scope>IDENTIFICATION</scope>
</reference>
<accession>A0AAJ6YLX3</accession>
<feature type="compositionally biased region" description="Basic and acidic residues" evidence="4">
    <location>
        <begin position="484"/>
        <end position="500"/>
    </location>
</feature>
<dbReference type="RefSeq" id="XP_011500451.1">
    <property type="nucleotide sequence ID" value="XM_011502149.1"/>
</dbReference>
<dbReference type="Pfam" id="PF15266">
    <property type="entry name" value="DUF4594"/>
    <property type="match status" value="1"/>
</dbReference>
<evidence type="ECO:0000256" key="3">
    <source>
        <dbReference type="SAM" id="Coils"/>
    </source>
</evidence>
<keyword evidence="2 3" id="KW-0175">Coiled coil</keyword>
<feature type="compositionally biased region" description="Basic and acidic residues" evidence="4">
    <location>
        <begin position="408"/>
        <end position="419"/>
    </location>
</feature>
<feature type="region of interest" description="Disordered" evidence="4">
    <location>
        <begin position="53"/>
        <end position="302"/>
    </location>
</feature>
<gene>
    <name evidence="6" type="primary">LOC105364263</name>
</gene>
<keyword evidence="1" id="KW-0597">Phosphoprotein</keyword>
<protein>
    <submittedName>
        <fullName evidence="6">Uncharacterized protein LOC105364263</fullName>
    </submittedName>
</protein>
<feature type="compositionally biased region" description="Basic and acidic residues" evidence="4">
    <location>
        <begin position="211"/>
        <end position="254"/>
    </location>
</feature>
<evidence type="ECO:0000256" key="4">
    <source>
        <dbReference type="SAM" id="MobiDB-lite"/>
    </source>
</evidence>
<feature type="compositionally biased region" description="Basic and acidic residues" evidence="4">
    <location>
        <begin position="124"/>
        <end position="142"/>
    </location>
</feature>
<proteinExistence type="predicted"/>
<evidence type="ECO:0000256" key="1">
    <source>
        <dbReference type="ARBA" id="ARBA00022553"/>
    </source>
</evidence>
<organism evidence="5 6">
    <name type="scientific">Ceratosolen solmsi marchali</name>
    <dbReference type="NCBI Taxonomy" id="326594"/>
    <lineage>
        <taxon>Eukaryota</taxon>
        <taxon>Metazoa</taxon>
        <taxon>Ecdysozoa</taxon>
        <taxon>Arthropoda</taxon>
        <taxon>Hexapoda</taxon>
        <taxon>Insecta</taxon>
        <taxon>Pterygota</taxon>
        <taxon>Neoptera</taxon>
        <taxon>Endopterygota</taxon>
        <taxon>Hymenoptera</taxon>
        <taxon>Apocrita</taxon>
        <taxon>Proctotrupomorpha</taxon>
        <taxon>Chalcidoidea</taxon>
        <taxon>Agaonidae</taxon>
        <taxon>Agaoninae</taxon>
        <taxon>Ceratosolen</taxon>
    </lineage>
</organism>
<name>A0AAJ6YLX3_9HYME</name>
<sequence length="500" mass="57653">MSKFDVHHDNMASSALEEKIIKIKLQNEEIRRRHEEVEADKKNAAKLNALVKMVPSDDWPERKEPPEFSAPPKITQKQKALNKEHNDRPPQHYSGIQDRLGKKDHKFAQGDGPPPDPKYNFLADSEREIRITDNSRVDESKNRSRNKASRGSKKRGGDSGGGSRDAYFKDNRGPHAFYSREEALPEYEAWRAERNRIDEARISRQKTAEGNWRREWDSNKTNVEKDPLRKGDSNRKESNNYDRRNNHYDSDYSNRGHGGSRTYHGSQKNHNQDYRRSHHEQIHEYKRQLDNKPPLSPNDDRTVTATDKSIKVTLNHGNQTKGPVMSVKVNSPSIAGTGRVGPRQKSRVTYSSQSDADVTVHELNNFSRQKSFDEKTAGAYFNSGQKSTPKSPFSQRKKDSNSKSAYNQRKEFKNDESSTRTKIAIKTTYSQRNESKDQRQLNNLSSKVQRIQKRSQKQCVINKEESLSISDEAIPCEYNPDKSFSAREDVNKEKLDTEYE</sequence>
<evidence type="ECO:0000313" key="6">
    <source>
        <dbReference type="RefSeq" id="XP_011500451.1"/>
    </source>
</evidence>
<feature type="compositionally biased region" description="Polar residues" evidence="4">
    <location>
        <begin position="382"/>
        <end position="394"/>
    </location>
</feature>
<evidence type="ECO:0000256" key="2">
    <source>
        <dbReference type="ARBA" id="ARBA00023054"/>
    </source>
</evidence>
<feature type="compositionally biased region" description="Basic and acidic residues" evidence="4">
    <location>
        <begin position="270"/>
        <end position="290"/>
    </location>
</feature>
<feature type="coiled-coil region" evidence="3">
    <location>
        <begin position="13"/>
        <end position="47"/>
    </location>
</feature>